<feature type="compositionally biased region" description="Low complexity" evidence="1">
    <location>
        <begin position="84"/>
        <end position="94"/>
    </location>
</feature>
<protein>
    <submittedName>
        <fullName evidence="2">Uncharacterized protein</fullName>
    </submittedName>
</protein>
<name>A0A9W8JPF0_9AGAR</name>
<keyword evidence="3" id="KW-1185">Reference proteome</keyword>
<proteinExistence type="predicted"/>
<sequence>MTFSTVSTVPSSVSSSSSSLAPASSSLAAAGSHPSPHVSVPTRRGSARNRGTTQPKPQDPKIRDFAPSSHAHPHFEEGRRAARRSTAAGGYTRTPTRMPTLGPTARSPTHMRTGAGGMPILTCLNLTSTSTSGSMHPNWRWRWRW</sequence>
<organism evidence="2 3">
    <name type="scientific">Agrocybe chaxingu</name>
    <dbReference type="NCBI Taxonomy" id="84603"/>
    <lineage>
        <taxon>Eukaryota</taxon>
        <taxon>Fungi</taxon>
        <taxon>Dikarya</taxon>
        <taxon>Basidiomycota</taxon>
        <taxon>Agaricomycotina</taxon>
        <taxon>Agaricomycetes</taxon>
        <taxon>Agaricomycetidae</taxon>
        <taxon>Agaricales</taxon>
        <taxon>Agaricineae</taxon>
        <taxon>Strophariaceae</taxon>
        <taxon>Agrocybe</taxon>
    </lineage>
</organism>
<dbReference type="AlphaFoldDB" id="A0A9W8JPF0"/>
<evidence type="ECO:0000313" key="3">
    <source>
        <dbReference type="Proteomes" id="UP001148786"/>
    </source>
</evidence>
<comment type="caution">
    <text evidence="2">The sequence shown here is derived from an EMBL/GenBank/DDBJ whole genome shotgun (WGS) entry which is preliminary data.</text>
</comment>
<gene>
    <name evidence="2" type="ORF">NLJ89_g11073</name>
</gene>
<feature type="region of interest" description="Disordered" evidence="1">
    <location>
        <begin position="1"/>
        <end position="108"/>
    </location>
</feature>
<evidence type="ECO:0000313" key="2">
    <source>
        <dbReference type="EMBL" id="KAJ3493207.1"/>
    </source>
</evidence>
<dbReference type="EMBL" id="JANKHO010002311">
    <property type="protein sequence ID" value="KAJ3493207.1"/>
    <property type="molecule type" value="Genomic_DNA"/>
</dbReference>
<accession>A0A9W8JPF0</accession>
<reference evidence="2" key="1">
    <citation type="submission" date="2022-07" db="EMBL/GenBank/DDBJ databases">
        <title>Genome Sequence of Agrocybe chaxingu.</title>
        <authorList>
            <person name="Buettner E."/>
        </authorList>
    </citation>
    <scope>NUCLEOTIDE SEQUENCE</scope>
    <source>
        <strain evidence="2">MP-N11</strain>
    </source>
</reference>
<dbReference type="Proteomes" id="UP001148786">
    <property type="component" value="Unassembled WGS sequence"/>
</dbReference>
<evidence type="ECO:0000256" key="1">
    <source>
        <dbReference type="SAM" id="MobiDB-lite"/>
    </source>
</evidence>
<feature type="compositionally biased region" description="Low complexity" evidence="1">
    <location>
        <begin position="1"/>
        <end position="37"/>
    </location>
</feature>